<reference evidence="2" key="1">
    <citation type="submission" date="2019-10" db="EMBL/GenBank/DDBJ databases">
        <title>Short sand fly seasons in Tbilisi, Georgia, hinder development of host immunity to saliva of the visceral leishmaniasis vector Phlebotomus kandelakii.</title>
        <authorList>
            <person name="Oliveira F."/>
            <person name="Giorgobiani E."/>
            <person name="Guimaraes-Costa A.B."/>
            <person name="Abdeladhim M."/>
            <person name="Oristian J."/>
            <person name="Tskhvaradze L."/>
            <person name="Tsertsvadze N."/>
            <person name="Zakalashvili M."/>
            <person name="Valenzuela J.G."/>
            <person name="Kamhawi S."/>
        </authorList>
    </citation>
    <scope>NUCLEOTIDE SEQUENCE</scope>
    <source>
        <strain evidence="2">Wild-capture in Tbilisi</strain>
        <tissue evidence="2">Salivary glands</tissue>
    </source>
</reference>
<dbReference type="EMBL" id="GIFK01001020">
    <property type="protein sequence ID" value="NBJ58723.1"/>
    <property type="molecule type" value="Transcribed_RNA"/>
</dbReference>
<evidence type="ECO:0000313" key="2">
    <source>
        <dbReference type="EMBL" id="NBJ58723.1"/>
    </source>
</evidence>
<proteinExistence type="predicted"/>
<name>A0A6B2E8M5_9DIPT</name>
<feature type="compositionally biased region" description="Pro residues" evidence="1">
    <location>
        <begin position="9"/>
        <end position="36"/>
    </location>
</feature>
<feature type="region of interest" description="Disordered" evidence="1">
    <location>
        <begin position="75"/>
        <end position="107"/>
    </location>
</feature>
<feature type="compositionally biased region" description="Low complexity" evidence="1">
    <location>
        <begin position="37"/>
        <end position="47"/>
    </location>
</feature>
<evidence type="ECO:0000256" key="1">
    <source>
        <dbReference type="SAM" id="MobiDB-lite"/>
    </source>
</evidence>
<dbReference type="PANTHER" id="PTHR13523:SF2">
    <property type="entry name" value="COILED-COIL-HELIX-COILED-COIL-HELIX DOMAIN CONTAINING 2, ISOFORM A-RELATED"/>
    <property type="match status" value="1"/>
</dbReference>
<feature type="compositionally biased region" description="Low complexity" evidence="1">
    <location>
        <begin position="86"/>
        <end position="97"/>
    </location>
</feature>
<feature type="region of interest" description="Disordered" evidence="1">
    <location>
        <begin position="1"/>
        <end position="47"/>
    </location>
</feature>
<dbReference type="PROSITE" id="PS51808">
    <property type="entry name" value="CHCH"/>
    <property type="match status" value="1"/>
</dbReference>
<dbReference type="PANTHER" id="PTHR13523">
    <property type="entry name" value="COILED-COIL-HELIX-COILED-COIL-HELIX DOMAIN CONTAINING 2/NUR77"/>
    <property type="match status" value="1"/>
</dbReference>
<dbReference type="AlphaFoldDB" id="A0A6B2E8M5"/>
<protein>
    <submittedName>
        <fullName evidence="2">Putative conserved possible golgi protein</fullName>
    </submittedName>
</protein>
<organism evidence="2">
    <name type="scientific">Phlebotomus kandelakii</name>
    <dbReference type="NCBI Taxonomy" id="1109342"/>
    <lineage>
        <taxon>Eukaryota</taxon>
        <taxon>Metazoa</taxon>
        <taxon>Ecdysozoa</taxon>
        <taxon>Arthropoda</taxon>
        <taxon>Hexapoda</taxon>
        <taxon>Insecta</taxon>
        <taxon>Pterygota</taxon>
        <taxon>Neoptera</taxon>
        <taxon>Endopterygota</taxon>
        <taxon>Diptera</taxon>
        <taxon>Nematocera</taxon>
        <taxon>Psychodoidea</taxon>
        <taxon>Psychodidae</taxon>
        <taxon>Phlebotomus</taxon>
        <taxon>Larroussius</taxon>
    </lineage>
</organism>
<dbReference type="InterPro" id="IPR055304">
    <property type="entry name" value="CHCHD2/10-like"/>
</dbReference>
<dbReference type="GO" id="GO:0005634">
    <property type="term" value="C:nucleus"/>
    <property type="evidence" value="ECO:0007669"/>
    <property type="project" value="TreeGrafter"/>
</dbReference>
<dbReference type="GO" id="GO:0007005">
    <property type="term" value="P:mitochondrion organization"/>
    <property type="evidence" value="ECO:0007669"/>
    <property type="project" value="InterPro"/>
</dbReference>
<accession>A0A6B2E8M5</accession>
<sequence length="149" mass="15335">MPRRGRSASPPPAPRRAASPPPAQRAPAPVAPPPAAVGPVASAPQQPSMFKQMAATAGGVAVGSAIGHTMGHAMTGMFSGGDKEVAQQQPVPQQPAVNGYGSQATQQNSPCSFEIDQFLQCAQGQADLGVCEGFNEALRQCKTRYNIAQ</sequence>
<dbReference type="GO" id="GO:0005739">
    <property type="term" value="C:mitochondrion"/>
    <property type="evidence" value="ECO:0007669"/>
    <property type="project" value="TreeGrafter"/>
</dbReference>